<dbReference type="InterPro" id="IPR055225">
    <property type="entry name" value="DNAJC11-like_beta-barrel"/>
</dbReference>
<dbReference type="SMART" id="SM00271">
    <property type="entry name" value="DnaJ"/>
    <property type="match status" value="1"/>
</dbReference>
<evidence type="ECO:0000256" key="1">
    <source>
        <dbReference type="SAM" id="Phobius"/>
    </source>
</evidence>
<dbReference type="Gene3D" id="1.10.287.110">
    <property type="entry name" value="DnaJ domain"/>
    <property type="match status" value="1"/>
</dbReference>
<name>A0A9W8IC79_9FUNG</name>
<accession>A0A9W8IC79</accession>
<comment type="caution">
    <text evidence="3">The sequence shown here is derived from an EMBL/GenBank/DDBJ whole genome shotgun (WGS) entry which is preliminary data.</text>
</comment>
<organism evidence="3 4">
    <name type="scientific">Coemansia brasiliensis</name>
    <dbReference type="NCBI Taxonomy" id="2650707"/>
    <lineage>
        <taxon>Eukaryota</taxon>
        <taxon>Fungi</taxon>
        <taxon>Fungi incertae sedis</taxon>
        <taxon>Zoopagomycota</taxon>
        <taxon>Kickxellomycotina</taxon>
        <taxon>Kickxellomycetes</taxon>
        <taxon>Kickxellales</taxon>
        <taxon>Kickxellaceae</taxon>
        <taxon>Coemansia</taxon>
    </lineage>
</organism>
<proteinExistence type="predicted"/>
<dbReference type="GO" id="GO:0005739">
    <property type="term" value="C:mitochondrion"/>
    <property type="evidence" value="ECO:0007669"/>
    <property type="project" value="GOC"/>
</dbReference>
<dbReference type="InterPro" id="IPR001623">
    <property type="entry name" value="DnaJ_domain"/>
</dbReference>
<evidence type="ECO:0000259" key="2">
    <source>
        <dbReference type="PROSITE" id="PS50076"/>
    </source>
</evidence>
<dbReference type="InterPro" id="IPR018253">
    <property type="entry name" value="DnaJ_domain_CS"/>
</dbReference>
<dbReference type="Proteomes" id="UP001139887">
    <property type="component" value="Unassembled WGS sequence"/>
</dbReference>
<keyword evidence="4" id="KW-1185">Reference proteome</keyword>
<dbReference type="PANTHER" id="PTHR44157">
    <property type="entry name" value="DNAJ HOMOLOG SUBFAMILY C MEMBER 11"/>
    <property type="match status" value="1"/>
</dbReference>
<dbReference type="Pfam" id="PF00226">
    <property type="entry name" value="DnaJ"/>
    <property type="match status" value="1"/>
</dbReference>
<protein>
    <recommendedName>
        <fullName evidence="2">J domain-containing protein</fullName>
    </recommendedName>
</protein>
<reference evidence="3" key="1">
    <citation type="submission" date="2022-07" db="EMBL/GenBank/DDBJ databases">
        <title>Phylogenomic reconstructions and comparative analyses of Kickxellomycotina fungi.</title>
        <authorList>
            <person name="Reynolds N.K."/>
            <person name="Stajich J.E."/>
            <person name="Barry K."/>
            <person name="Grigoriev I.V."/>
            <person name="Crous P."/>
            <person name="Smith M.E."/>
        </authorList>
    </citation>
    <scope>NUCLEOTIDE SEQUENCE</scope>
    <source>
        <strain evidence="3">NRRL 1566</strain>
    </source>
</reference>
<dbReference type="InterPro" id="IPR052243">
    <property type="entry name" value="Mito_inner_membrane_organizer"/>
</dbReference>
<sequence>MDSESWDEAAEEARLRDMEQEWASTAEGGIDYYKALNVSPQASDDDIRDAYKRLSRLFHPDRHHSTQQREWAQQQFHTISRAYEVLTDARARAAYDHMGEDGIRTSKALGHKVQTRRDLLDAFEREARRQRIEEIEQWAQSKSKISVDINTMKLTSLSLRSGQLKVKGYKSPLSGLFLKHSFAADLAPGLTGTVTGRMLSQGSLCRGNVIGTLKYAPVPQSWASVSMLTLPPHMLIFKAAHQPTAQRFFSAEVVQHTLDLSTPPAATVVCGQQLSDRLMSTLTMRTGNGYALGPFWISSPIRSSAKPSPRHLHSSVMLGLTADHGDRGKLFLNVGAGIQNSLVTASYTRELDSHFSLSGAVTLVGVGTPMPQDFSARIDDTAETAVAAATGHIGLGDVIVSVEMASTIDSWTKVEWKVEFGLSTGVRATATLHRLEHCIELPLLLTPLPELVVAIGAVLLPVAAGLGLHYGVLRPRRRRAIELRMTELREQQRFHLHQQKRRAEEAVRLMAASVERSRDVARSNGGL</sequence>
<dbReference type="CDD" id="cd06257">
    <property type="entry name" value="DnaJ"/>
    <property type="match status" value="1"/>
</dbReference>
<dbReference type="InterPro" id="IPR036869">
    <property type="entry name" value="J_dom_sf"/>
</dbReference>
<feature type="transmembrane region" description="Helical" evidence="1">
    <location>
        <begin position="451"/>
        <end position="473"/>
    </location>
</feature>
<dbReference type="OrthoDB" id="10250354at2759"/>
<evidence type="ECO:0000313" key="4">
    <source>
        <dbReference type="Proteomes" id="UP001139887"/>
    </source>
</evidence>
<evidence type="ECO:0000313" key="3">
    <source>
        <dbReference type="EMBL" id="KAJ2847701.1"/>
    </source>
</evidence>
<dbReference type="PROSITE" id="PS50076">
    <property type="entry name" value="DNAJ_2"/>
    <property type="match status" value="1"/>
</dbReference>
<dbReference type="PROSITE" id="PS00636">
    <property type="entry name" value="DNAJ_1"/>
    <property type="match status" value="1"/>
</dbReference>
<keyword evidence="1" id="KW-1133">Transmembrane helix</keyword>
<gene>
    <name evidence="3" type="ORF">IWW36_003714</name>
</gene>
<keyword evidence="1" id="KW-0472">Membrane</keyword>
<dbReference type="EMBL" id="JANBUW010000274">
    <property type="protein sequence ID" value="KAJ2847701.1"/>
    <property type="molecule type" value="Genomic_DNA"/>
</dbReference>
<dbReference type="PRINTS" id="PR00625">
    <property type="entry name" value="JDOMAIN"/>
</dbReference>
<dbReference type="PANTHER" id="PTHR44157:SF1">
    <property type="entry name" value="DNAJ HOMOLOG SUBFAMILY C MEMBER 11"/>
    <property type="match status" value="1"/>
</dbReference>
<dbReference type="Pfam" id="PF22774">
    <property type="entry name" value="DNAJC11_beta-barrel"/>
    <property type="match status" value="1"/>
</dbReference>
<dbReference type="GO" id="GO:0042407">
    <property type="term" value="P:cristae formation"/>
    <property type="evidence" value="ECO:0007669"/>
    <property type="project" value="TreeGrafter"/>
</dbReference>
<dbReference type="SUPFAM" id="SSF46565">
    <property type="entry name" value="Chaperone J-domain"/>
    <property type="match status" value="1"/>
</dbReference>
<keyword evidence="1" id="KW-0812">Transmembrane</keyword>
<dbReference type="AlphaFoldDB" id="A0A9W8IC79"/>
<feature type="domain" description="J" evidence="2">
    <location>
        <begin position="31"/>
        <end position="99"/>
    </location>
</feature>
<feature type="non-terminal residue" evidence="3">
    <location>
        <position position="527"/>
    </location>
</feature>